<dbReference type="EMBL" id="FNCY01000003">
    <property type="protein sequence ID" value="SDH04623.1"/>
    <property type="molecule type" value="Genomic_DNA"/>
</dbReference>
<protein>
    <submittedName>
        <fullName evidence="6">4-hydroxy-tetrahydrodipicolinate synthase</fullName>
    </submittedName>
</protein>
<keyword evidence="2 3" id="KW-0456">Lyase</keyword>
<dbReference type="STRING" id="83767.SAMN05660652_01095"/>
<evidence type="ECO:0000313" key="7">
    <source>
        <dbReference type="Proteomes" id="UP000198607"/>
    </source>
</evidence>
<evidence type="ECO:0000256" key="1">
    <source>
        <dbReference type="ARBA" id="ARBA00007592"/>
    </source>
</evidence>
<dbReference type="SMART" id="SM01130">
    <property type="entry name" value="DHDPS"/>
    <property type="match status" value="1"/>
</dbReference>
<dbReference type="PRINTS" id="PR00146">
    <property type="entry name" value="DHPICSNTHASE"/>
</dbReference>
<dbReference type="AlphaFoldDB" id="A0A1G7Z794"/>
<dbReference type="GO" id="GO:0008840">
    <property type="term" value="F:4-hydroxy-tetrahydrodipicolinate synthase activity"/>
    <property type="evidence" value="ECO:0007669"/>
    <property type="project" value="TreeGrafter"/>
</dbReference>
<dbReference type="Gene3D" id="3.20.20.70">
    <property type="entry name" value="Aldolase class I"/>
    <property type="match status" value="1"/>
</dbReference>
<dbReference type="PANTHER" id="PTHR12128">
    <property type="entry name" value="DIHYDRODIPICOLINATE SYNTHASE"/>
    <property type="match status" value="1"/>
</dbReference>
<organism evidence="6 7">
    <name type="scientific">Propionivibrio dicarboxylicus</name>
    <dbReference type="NCBI Taxonomy" id="83767"/>
    <lineage>
        <taxon>Bacteria</taxon>
        <taxon>Pseudomonadati</taxon>
        <taxon>Pseudomonadota</taxon>
        <taxon>Betaproteobacteria</taxon>
        <taxon>Rhodocyclales</taxon>
        <taxon>Rhodocyclaceae</taxon>
        <taxon>Propionivibrio</taxon>
    </lineage>
</organism>
<dbReference type="Pfam" id="PF00701">
    <property type="entry name" value="DHDPS"/>
    <property type="match status" value="1"/>
</dbReference>
<gene>
    <name evidence="6" type="ORF">SAMN05660652_01095</name>
</gene>
<comment type="similarity">
    <text evidence="1 3">Belongs to the DapA family.</text>
</comment>
<keyword evidence="7" id="KW-1185">Reference proteome</keyword>
<reference evidence="6 7" key="1">
    <citation type="submission" date="2016-10" db="EMBL/GenBank/DDBJ databases">
        <authorList>
            <person name="de Groot N.N."/>
        </authorList>
    </citation>
    <scope>NUCLEOTIDE SEQUENCE [LARGE SCALE GENOMIC DNA]</scope>
    <source>
        <strain evidence="6 7">DSM 5885</strain>
    </source>
</reference>
<feature type="active site" description="Schiff-base intermediate with substrate" evidence="4">
    <location>
        <position position="165"/>
    </location>
</feature>
<dbReference type="Proteomes" id="UP000198607">
    <property type="component" value="Unassembled WGS sequence"/>
</dbReference>
<evidence type="ECO:0000256" key="4">
    <source>
        <dbReference type="PIRSR" id="PIRSR001365-1"/>
    </source>
</evidence>
<dbReference type="PANTHER" id="PTHR12128:SF66">
    <property type="entry name" value="4-HYDROXY-2-OXOGLUTARATE ALDOLASE, MITOCHONDRIAL"/>
    <property type="match status" value="1"/>
</dbReference>
<dbReference type="InterPro" id="IPR013785">
    <property type="entry name" value="Aldolase_TIM"/>
</dbReference>
<dbReference type="PIRSF" id="PIRSF001365">
    <property type="entry name" value="DHDPS"/>
    <property type="match status" value="1"/>
</dbReference>
<name>A0A1G7Z794_9RHOO</name>
<feature type="binding site" evidence="5">
    <location>
        <position position="208"/>
    </location>
    <ligand>
        <name>pyruvate</name>
        <dbReference type="ChEBI" id="CHEBI:15361"/>
    </ligand>
</feature>
<evidence type="ECO:0000256" key="5">
    <source>
        <dbReference type="PIRSR" id="PIRSR001365-2"/>
    </source>
</evidence>
<evidence type="ECO:0000313" key="6">
    <source>
        <dbReference type="EMBL" id="SDH04623.1"/>
    </source>
</evidence>
<dbReference type="CDD" id="cd00408">
    <property type="entry name" value="DHDPS-like"/>
    <property type="match status" value="1"/>
</dbReference>
<dbReference type="InterPro" id="IPR002220">
    <property type="entry name" value="DapA-like"/>
</dbReference>
<sequence length="306" mass="33750">MAKKYIGVIPPIVTPVDEHENVDEKGFRKLISHCIDNGIHGIFVAGSNGECLALTQKERDRAIKIAIDEAGGRVPVMAGVMDSSTRRVIENTKRLEQMGDAAAVITPVFYARHATQDETVRHFEEISRNTAADLLIYNIPPFTGQTLTAATIIKIAKIDKVVGYKDTSGSFPEFQKCLSHFKGTDFVLHQGATNLAAASMLLGADGYIPSMAPLFPEPHIAMYEYGRKGDIANTMACNDLIAEISTIWPITKSQTASTKYALSRLGFFDKRVIQPTEPIQPDEEKRIDAKIEDIKKLIANFREVKA</sequence>
<feature type="active site" description="Proton donor/acceptor" evidence="4">
    <location>
        <position position="137"/>
    </location>
</feature>
<accession>A0A1G7Z794</accession>
<evidence type="ECO:0000256" key="2">
    <source>
        <dbReference type="ARBA" id="ARBA00023239"/>
    </source>
</evidence>
<evidence type="ECO:0000256" key="3">
    <source>
        <dbReference type="PIRNR" id="PIRNR001365"/>
    </source>
</evidence>
<dbReference type="SUPFAM" id="SSF51569">
    <property type="entry name" value="Aldolase"/>
    <property type="match status" value="1"/>
</dbReference>
<proteinExistence type="inferred from homology"/>